<dbReference type="EMBL" id="PFEM01000003">
    <property type="protein sequence ID" value="PJE70364.1"/>
    <property type="molecule type" value="Genomic_DNA"/>
</dbReference>
<evidence type="ECO:0000256" key="1">
    <source>
        <dbReference type="ARBA" id="ARBA00002634"/>
    </source>
</evidence>
<evidence type="ECO:0000256" key="12">
    <source>
        <dbReference type="ARBA" id="ARBA00029736"/>
    </source>
</evidence>
<evidence type="ECO:0000256" key="2">
    <source>
        <dbReference type="ARBA" id="ARBA00004496"/>
    </source>
</evidence>
<accession>A0A2M8L806</accession>
<protein>
    <recommendedName>
        <fullName evidence="6 15">tRNA (guanine-N(1)-)-methyltransferase</fullName>
        <ecNumber evidence="5 15">2.1.1.228</ecNumber>
    </recommendedName>
    <alternativeName>
        <fullName evidence="12 15">M1G-methyltransferase</fullName>
    </alternativeName>
    <alternativeName>
        <fullName evidence="13 15">tRNA [GM37] methyltransferase</fullName>
    </alternativeName>
</protein>
<keyword evidence="7 15" id="KW-0963">Cytoplasm</keyword>
<evidence type="ECO:0000313" key="19">
    <source>
        <dbReference type="EMBL" id="PJE70364.1"/>
    </source>
</evidence>
<dbReference type="PIRSF" id="PIRSF000386">
    <property type="entry name" value="tRNA_mtase"/>
    <property type="match status" value="1"/>
</dbReference>
<keyword evidence="10 15" id="KW-0949">S-adenosyl-L-methionine</keyword>
<organism evidence="19 20">
    <name type="scientific">Candidatus Shapirobacteria bacterium CG10_big_fil_rev_8_21_14_0_10_48_15</name>
    <dbReference type="NCBI Taxonomy" id="1974484"/>
    <lineage>
        <taxon>Bacteria</taxon>
        <taxon>Candidatus Shapironibacteriota</taxon>
    </lineage>
</organism>
<evidence type="ECO:0000256" key="3">
    <source>
        <dbReference type="ARBA" id="ARBA00007630"/>
    </source>
</evidence>
<evidence type="ECO:0000259" key="18">
    <source>
        <dbReference type="Pfam" id="PF01746"/>
    </source>
</evidence>
<dbReference type="NCBIfam" id="NF000648">
    <property type="entry name" value="PRK00026.1"/>
    <property type="match status" value="1"/>
</dbReference>
<sequence length="236" mass="26515">MKIDILTLFPKMFQGPFAESIVKRAMGKGLITVNLHDLRQWTADKHQTVDDRPFGGGVGMVLMVEPIYKALKELTRHSKTSQQKVILLTPQGKVFNQKIAGNLSKQKHLILICGHYEGVDERIREFLVDEEISIGDYVLTGGELPAMVMTDAITRLLPGVLKKLAATRNESFANPLPVTRHAQTGQLLEYPQYTRPADFQGWKVPAVLLSGDHAKVAAWQAQQALKRTRRRRPDLL</sequence>
<comment type="subunit">
    <text evidence="4 15 17">Homodimer.</text>
</comment>
<dbReference type="InterPro" id="IPR016009">
    <property type="entry name" value="tRNA_MeTrfase_TRMD/TRM10"/>
</dbReference>
<keyword evidence="9 15" id="KW-0808">Transferase</keyword>
<evidence type="ECO:0000256" key="9">
    <source>
        <dbReference type="ARBA" id="ARBA00022679"/>
    </source>
</evidence>
<gene>
    <name evidence="15" type="primary">trmD</name>
    <name evidence="19" type="ORF">COU97_00145</name>
</gene>
<dbReference type="GO" id="GO:0005829">
    <property type="term" value="C:cytosol"/>
    <property type="evidence" value="ECO:0007669"/>
    <property type="project" value="TreeGrafter"/>
</dbReference>
<evidence type="ECO:0000256" key="6">
    <source>
        <dbReference type="ARBA" id="ARBA00014679"/>
    </source>
</evidence>
<feature type="domain" description="tRNA methyltransferase TRMD/TRM10-type" evidence="18">
    <location>
        <begin position="1"/>
        <end position="236"/>
    </location>
</feature>
<feature type="binding site" evidence="15 16">
    <location>
        <begin position="134"/>
        <end position="139"/>
    </location>
    <ligand>
        <name>S-adenosyl-L-methionine</name>
        <dbReference type="ChEBI" id="CHEBI:59789"/>
    </ligand>
</feature>
<dbReference type="AlphaFoldDB" id="A0A2M8L806"/>
<evidence type="ECO:0000256" key="16">
    <source>
        <dbReference type="PIRSR" id="PIRSR000386-1"/>
    </source>
</evidence>
<feature type="binding site" evidence="15 16">
    <location>
        <position position="114"/>
    </location>
    <ligand>
        <name>S-adenosyl-L-methionine</name>
        <dbReference type="ChEBI" id="CHEBI:59789"/>
    </ligand>
</feature>
<dbReference type="GO" id="GO:0002939">
    <property type="term" value="P:tRNA N1-guanine methylation"/>
    <property type="evidence" value="ECO:0007669"/>
    <property type="project" value="TreeGrafter"/>
</dbReference>
<evidence type="ECO:0000256" key="17">
    <source>
        <dbReference type="RuleBase" id="RU003464"/>
    </source>
</evidence>
<keyword evidence="11 15" id="KW-0819">tRNA processing</keyword>
<evidence type="ECO:0000256" key="13">
    <source>
        <dbReference type="ARBA" id="ARBA00033392"/>
    </source>
</evidence>
<evidence type="ECO:0000256" key="15">
    <source>
        <dbReference type="HAMAP-Rule" id="MF_00605"/>
    </source>
</evidence>
<dbReference type="HAMAP" id="MF_00605">
    <property type="entry name" value="TrmD"/>
    <property type="match status" value="1"/>
</dbReference>
<evidence type="ECO:0000256" key="8">
    <source>
        <dbReference type="ARBA" id="ARBA00022603"/>
    </source>
</evidence>
<keyword evidence="8 15" id="KW-0489">Methyltransferase</keyword>
<dbReference type="GO" id="GO:0052906">
    <property type="term" value="F:tRNA (guanine(37)-N1)-methyltransferase activity"/>
    <property type="evidence" value="ECO:0007669"/>
    <property type="project" value="UniProtKB-UniRule"/>
</dbReference>
<proteinExistence type="inferred from homology"/>
<dbReference type="NCBIfam" id="TIGR00088">
    <property type="entry name" value="trmD"/>
    <property type="match status" value="1"/>
</dbReference>
<comment type="caution">
    <text evidence="19">The sequence shown here is derived from an EMBL/GenBank/DDBJ whole genome shotgun (WGS) entry which is preliminary data.</text>
</comment>
<comment type="subcellular location">
    <subcellularLocation>
        <location evidence="2 15 17">Cytoplasm</location>
    </subcellularLocation>
</comment>
<dbReference type="InterPro" id="IPR023148">
    <property type="entry name" value="tRNA_m1G_MeTrfase_C_sf"/>
</dbReference>
<dbReference type="FunFam" id="3.40.1280.10:FF:000001">
    <property type="entry name" value="tRNA (guanine-N(1)-)-methyltransferase"/>
    <property type="match status" value="1"/>
</dbReference>
<evidence type="ECO:0000256" key="10">
    <source>
        <dbReference type="ARBA" id="ARBA00022691"/>
    </source>
</evidence>
<evidence type="ECO:0000256" key="5">
    <source>
        <dbReference type="ARBA" id="ARBA00012807"/>
    </source>
</evidence>
<dbReference type="Gene3D" id="1.10.1270.20">
    <property type="entry name" value="tRNA(m1g37)methyltransferase, domain 2"/>
    <property type="match status" value="1"/>
</dbReference>
<dbReference type="Proteomes" id="UP000231579">
    <property type="component" value="Unassembled WGS sequence"/>
</dbReference>
<dbReference type="Gene3D" id="3.40.1280.10">
    <property type="match status" value="1"/>
</dbReference>
<reference evidence="20" key="1">
    <citation type="submission" date="2017-09" db="EMBL/GenBank/DDBJ databases">
        <title>Depth-based differentiation of microbial function through sediment-hosted aquifers and enrichment of novel symbionts in the deep terrestrial subsurface.</title>
        <authorList>
            <person name="Probst A.J."/>
            <person name="Ladd B."/>
            <person name="Jarett J.K."/>
            <person name="Geller-Mcgrath D.E."/>
            <person name="Sieber C.M.K."/>
            <person name="Emerson J.B."/>
            <person name="Anantharaman K."/>
            <person name="Thomas B.C."/>
            <person name="Malmstrom R."/>
            <person name="Stieglmeier M."/>
            <person name="Klingl A."/>
            <person name="Woyke T."/>
            <person name="Ryan C.M."/>
            <person name="Banfield J.F."/>
        </authorList>
    </citation>
    <scope>NUCLEOTIDE SEQUENCE [LARGE SCALE GENOMIC DNA]</scope>
</reference>
<dbReference type="PANTHER" id="PTHR46417">
    <property type="entry name" value="TRNA (GUANINE-N(1)-)-METHYLTRANSFERASE"/>
    <property type="match status" value="1"/>
</dbReference>
<evidence type="ECO:0000256" key="7">
    <source>
        <dbReference type="ARBA" id="ARBA00022490"/>
    </source>
</evidence>
<name>A0A2M8L806_9BACT</name>
<dbReference type="InterPro" id="IPR029028">
    <property type="entry name" value="Alpha/beta_knot_MTases"/>
</dbReference>
<comment type="similarity">
    <text evidence="3 15 17">Belongs to the RNA methyltransferase TrmD family.</text>
</comment>
<dbReference type="PANTHER" id="PTHR46417:SF1">
    <property type="entry name" value="TRNA (GUANINE-N(1)-)-METHYLTRANSFERASE"/>
    <property type="match status" value="1"/>
</dbReference>
<comment type="function">
    <text evidence="1 15 17">Specifically methylates guanosine-37 in various tRNAs.</text>
</comment>
<evidence type="ECO:0000256" key="4">
    <source>
        <dbReference type="ARBA" id="ARBA00011738"/>
    </source>
</evidence>
<dbReference type="CDD" id="cd18080">
    <property type="entry name" value="TrmD-like"/>
    <property type="match status" value="1"/>
</dbReference>
<dbReference type="EC" id="2.1.1.228" evidence="5 15"/>
<evidence type="ECO:0000313" key="20">
    <source>
        <dbReference type="Proteomes" id="UP000231579"/>
    </source>
</evidence>
<dbReference type="InterPro" id="IPR002649">
    <property type="entry name" value="tRNA_m1G_MeTrfase_TrmD"/>
</dbReference>
<dbReference type="InterPro" id="IPR029026">
    <property type="entry name" value="tRNA_m1G_MTases_N"/>
</dbReference>
<evidence type="ECO:0000256" key="14">
    <source>
        <dbReference type="ARBA" id="ARBA00047783"/>
    </source>
</evidence>
<comment type="catalytic activity">
    <reaction evidence="14 15 17">
        <text>guanosine(37) in tRNA + S-adenosyl-L-methionine = N(1)-methylguanosine(37) in tRNA + S-adenosyl-L-homocysteine + H(+)</text>
        <dbReference type="Rhea" id="RHEA:36899"/>
        <dbReference type="Rhea" id="RHEA-COMP:10145"/>
        <dbReference type="Rhea" id="RHEA-COMP:10147"/>
        <dbReference type="ChEBI" id="CHEBI:15378"/>
        <dbReference type="ChEBI" id="CHEBI:57856"/>
        <dbReference type="ChEBI" id="CHEBI:59789"/>
        <dbReference type="ChEBI" id="CHEBI:73542"/>
        <dbReference type="ChEBI" id="CHEBI:74269"/>
        <dbReference type="EC" id="2.1.1.228"/>
    </reaction>
</comment>
<evidence type="ECO:0000256" key="11">
    <source>
        <dbReference type="ARBA" id="ARBA00022694"/>
    </source>
</evidence>
<dbReference type="SUPFAM" id="SSF75217">
    <property type="entry name" value="alpha/beta knot"/>
    <property type="match status" value="1"/>
</dbReference>
<dbReference type="Pfam" id="PF01746">
    <property type="entry name" value="tRNA_m1G_MT"/>
    <property type="match status" value="1"/>
</dbReference>